<feature type="binding site" evidence="4">
    <location>
        <position position="77"/>
    </location>
    <ligand>
        <name>Zn(2+)</name>
        <dbReference type="ChEBI" id="CHEBI:29105"/>
    </ligand>
</feature>
<dbReference type="HAMAP" id="MF_00213">
    <property type="entry name" value="HypA_HybF"/>
    <property type="match status" value="1"/>
</dbReference>
<dbReference type="AlphaFoldDB" id="A0A395VG81"/>
<comment type="similarity">
    <text evidence="4">Belongs to the HypA/HybF family.</text>
</comment>
<dbReference type="PIRSF" id="PIRSF004761">
    <property type="entry name" value="Hydrgn_mat_HypA"/>
    <property type="match status" value="1"/>
</dbReference>
<dbReference type="PANTHER" id="PTHR34535">
    <property type="entry name" value="HYDROGENASE MATURATION FACTOR HYPA"/>
    <property type="match status" value="1"/>
</dbReference>
<evidence type="ECO:0000313" key="6">
    <source>
        <dbReference type="Proteomes" id="UP000266172"/>
    </source>
</evidence>
<dbReference type="InterPro" id="IPR000688">
    <property type="entry name" value="HypA/HybF"/>
</dbReference>
<dbReference type="EMBL" id="QRVL01000001">
    <property type="protein sequence ID" value="RGS42492.1"/>
    <property type="molecule type" value="Genomic_DNA"/>
</dbReference>
<dbReference type="GO" id="GO:0008270">
    <property type="term" value="F:zinc ion binding"/>
    <property type="evidence" value="ECO:0007669"/>
    <property type="project" value="UniProtKB-UniRule"/>
</dbReference>
<dbReference type="Pfam" id="PF01155">
    <property type="entry name" value="HypA"/>
    <property type="match status" value="1"/>
</dbReference>
<keyword evidence="2 4" id="KW-0479">Metal-binding</keyword>
<sequence length="114" mass="13171">MHELGVVFYVVKDVKQVAEENQVDRVSGVVLQIGEVSGIVHHYLTDCWNWARKKEPVMEDAELKIEQIDAVSYCEDCKQEYPTVQYAKICPHCGSEHTYLLRGNEFLLKEIEVE</sequence>
<keyword evidence="1 4" id="KW-0533">Nickel</keyword>
<comment type="caution">
    <text evidence="5">The sequence shown here is derived from an EMBL/GenBank/DDBJ whole genome shotgun (WGS) entry which is preliminary data.</text>
</comment>
<name>A0A395VG81_9FIRM</name>
<evidence type="ECO:0000256" key="4">
    <source>
        <dbReference type="HAMAP-Rule" id="MF_00213"/>
    </source>
</evidence>
<feature type="binding site" evidence="4">
    <location>
        <position position="90"/>
    </location>
    <ligand>
        <name>Zn(2+)</name>
        <dbReference type="ChEBI" id="CHEBI:29105"/>
    </ligand>
</feature>
<dbReference type="GO" id="GO:0051604">
    <property type="term" value="P:protein maturation"/>
    <property type="evidence" value="ECO:0007669"/>
    <property type="project" value="InterPro"/>
</dbReference>
<evidence type="ECO:0000256" key="1">
    <source>
        <dbReference type="ARBA" id="ARBA00022596"/>
    </source>
</evidence>
<feature type="binding site" evidence="4">
    <location>
        <position position="93"/>
    </location>
    <ligand>
        <name>Zn(2+)</name>
        <dbReference type="ChEBI" id="CHEBI:29105"/>
    </ligand>
</feature>
<protein>
    <recommendedName>
        <fullName evidence="4">Hydrogenase maturation factor HypA</fullName>
    </recommendedName>
</protein>
<reference evidence="5 6" key="1">
    <citation type="submission" date="2018-08" db="EMBL/GenBank/DDBJ databases">
        <title>A genome reference for cultivated species of the human gut microbiota.</title>
        <authorList>
            <person name="Zou Y."/>
            <person name="Xue W."/>
            <person name="Luo G."/>
        </authorList>
    </citation>
    <scope>NUCLEOTIDE SEQUENCE [LARGE SCALE GENOMIC DNA]</scope>
    <source>
        <strain evidence="5 6">AF22-12AC</strain>
    </source>
</reference>
<feature type="binding site" evidence="4">
    <location>
        <position position="74"/>
    </location>
    <ligand>
        <name>Zn(2+)</name>
        <dbReference type="ChEBI" id="CHEBI:29105"/>
    </ligand>
</feature>
<dbReference type="Gene3D" id="3.30.2320.80">
    <property type="match status" value="1"/>
</dbReference>
<evidence type="ECO:0000313" key="5">
    <source>
        <dbReference type="EMBL" id="RGS42492.1"/>
    </source>
</evidence>
<evidence type="ECO:0000256" key="2">
    <source>
        <dbReference type="ARBA" id="ARBA00022723"/>
    </source>
</evidence>
<accession>A0A395VG81</accession>
<dbReference type="PANTHER" id="PTHR34535:SF3">
    <property type="entry name" value="HYDROGENASE MATURATION FACTOR HYPA"/>
    <property type="match status" value="1"/>
</dbReference>
<dbReference type="GO" id="GO:0016151">
    <property type="term" value="F:nickel cation binding"/>
    <property type="evidence" value="ECO:0007669"/>
    <property type="project" value="UniProtKB-UniRule"/>
</dbReference>
<keyword evidence="3 4" id="KW-0862">Zinc</keyword>
<comment type="function">
    <text evidence="4">Involved in the maturation of [NiFe] hydrogenases. Required for nickel insertion into the metal center of the hydrogenase.</text>
</comment>
<feature type="binding site" evidence="4">
    <location>
        <position position="2"/>
    </location>
    <ligand>
        <name>Ni(2+)</name>
        <dbReference type="ChEBI" id="CHEBI:49786"/>
    </ligand>
</feature>
<proteinExistence type="inferred from homology"/>
<gene>
    <name evidence="4" type="primary">hypA</name>
    <name evidence="5" type="ORF">DWX93_04015</name>
</gene>
<dbReference type="Proteomes" id="UP000266172">
    <property type="component" value="Unassembled WGS sequence"/>
</dbReference>
<dbReference type="RefSeq" id="WP_118096717.1">
    <property type="nucleotide sequence ID" value="NZ_QRVL01000001.1"/>
</dbReference>
<evidence type="ECO:0000256" key="3">
    <source>
        <dbReference type="ARBA" id="ARBA00022833"/>
    </source>
</evidence>
<organism evidence="5 6">
    <name type="scientific">Roseburia hominis</name>
    <dbReference type="NCBI Taxonomy" id="301301"/>
    <lineage>
        <taxon>Bacteria</taxon>
        <taxon>Bacillati</taxon>
        <taxon>Bacillota</taxon>
        <taxon>Clostridia</taxon>
        <taxon>Lachnospirales</taxon>
        <taxon>Lachnospiraceae</taxon>
        <taxon>Roseburia</taxon>
    </lineage>
</organism>